<dbReference type="InterPro" id="IPR001000">
    <property type="entry name" value="GH10_dom"/>
</dbReference>
<protein>
    <recommendedName>
        <fullName evidence="5">GH10 domain-containing protein</fullName>
    </recommendedName>
</protein>
<comment type="similarity">
    <text evidence="1">Belongs to the glycosyl hydrolase 10 (cellulase F) family.</text>
</comment>
<organism evidence="6 7">
    <name type="scientific">Acer negundo</name>
    <name type="common">Box elder</name>
    <dbReference type="NCBI Taxonomy" id="4023"/>
    <lineage>
        <taxon>Eukaryota</taxon>
        <taxon>Viridiplantae</taxon>
        <taxon>Streptophyta</taxon>
        <taxon>Embryophyta</taxon>
        <taxon>Tracheophyta</taxon>
        <taxon>Spermatophyta</taxon>
        <taxon>Magnoliopsida</taxon>
        <taxon>eudicotyledons</taxon>
        <taxon>Gunneridae</taxon>
        <taxon>Pentapetalae</taxon>
        <taxon>rosids</taxon>
        <taxon>malvids</taxon>
        <taxon>Sapindales</taxon>
        <taxon>Sapindaceae</taxon>
        <taxon>Hippocastanoideae</taxon>
        <taxon>Acereae</taxon>
        <taxon>Acer</taxon>
    </lineage>
</organism>
<evidence type="ECO:0000256" key="4">
    <source>
        <dbReference type="ARBA" id="ARBA00023326"/>
    </source>
</evidence>
<dbReference type="GO" id="GO:0000272">
    <property type="term" value="P:polysaccharide catabolic process"/>
    <property type="evidence" value="ECO:0007669"/>
    <property type="project" value="UniProtKB-KW"/>
</dbReference>
<dbReference type="PANTHER" id="PTHR31490:SF2">
    <property type="entry name" value="GLYCOSYL HYDROLASE FAMILY 10 PROTEIN"/>
    <property type="match status" value="1"/>
</dbReference>
<dbReference type="AlphaFoldDB" id="A0AAD5NV75"/>
<dbReference type="Gene3D" id="3.20.20.80">
    <property type="entry name" value="Glycosidases"/>
    <property type="match status" value="1"/>
</dbReference>
<accession>A0AAD5NV75</accession>
<keyword evidence="7" id="KW-1185">Reference proteome</keyword>
<reference evidence="6" key="1">
    <citation type="journal article" date="2022" name="Plant J.">
        <title>Strategies of tolerance reflected in two North American maple genomes.</title>
        <authorList>
            <person name="McEvoy S.L."/>
            <person name="Sezen U.U."/>
            <person name="Trouern-Trend A."/>
            <person name="McMahon S.M."/>
            <person name="Schaberg P.G."/>
            <person name="Yang J."/>
            <person name="Wegrzyn J.L."/>
            <person name="Swenson N.G."/>
        </authorList>
    </citation>
    <scope>NUCLEOTIDE SEQUENCE</scope>
    <source>
        <strain evidence="6">91603</strain>
    </source>
</reference>
<dbReference type="InterPro" id="IPR044846">
    <property type="entry name" value="GH10"/>
</dbReference>
<sequence length="144" mass="16356">MAIFKTSDGFTHAGSAIAQSGCWSMLKGGLTVNASGPAKIYFQTRKRRMRIQVVGTQGNPLKNATISIEQNRLSFPFGCATNKNILTNQKYQEWFISRFSYIVFDNEMKWYSTKVTPGHEDYLVPDAMLKLMKQYNILVCGHIF</sequence>
<dbReference type="SUPFAM" id="SSF51445">
    <property type="entry name" value="(Trans)glycosidases"/>
    <property type="match status" value="1"/>
</dbReference>
<feature type="domain" description="GH10" evidence="5">
    <location>
        <begin position="75"/>
        <end position="142"/>
    </location>
</feature>
<comment type="caution">
    <text evidence="6">The sequence shown here is derived from an EMBL/GenBank/DDBJ whole genome shotgun (WGS) entry which is preliminary data.</text>
</comment>
<evidence type="ECO:0000313" key="7">
    <source>
        <dbReference type="Proteomes" id="UP001064489"/>
    </source>
</evidence>
<dbReference type="EMBL" id="JAJSOW010000101">
    <property type="protein sequence ID" value="KAI9182018.1"/>
    <property type="molecule type" value="Genomic_DNA"/>
</dbReference>
<reference evidence="6" key="2">
    <citation type="submission" date="2023-02" db="EMBL/GenBank/DDBJ databases">
        <authorList>
            <person name="Swenson N.G."/>
            <person name="Wegrzyn J.L."/>
            <person name="Mcevoy S.L."/>
        </authorList>
    </citation>
    <scope>NUCLEOTIDE SEQUENCE</scope>
    <source>
        <strain evidence="6">91603</strain>
        <tissue evidence="6">Leaf</tissue>
    </source>
</reference>
<evidence type="ECO:0000256" key="3">
    <source>
        <dbReference type="ARBA" id="ARBA00023277"/>
    </source>
</evidence>
<keyword evidence="3" id="KW-0119">Carbohydrate metabolism</keyword>
<evidence type="ECO:0000256" key="1">
    <source>
        <dbReference type="ARBA" id="ARBA00007495"/>
    </source>
</evidence>
<proteinExistence type="inferred from homology"/>
<keyword evidence="2" id="KW-0378">Hydrolase</keyword>
<dbReference type="InterPro" id="IPR017853">
    <property type="entry name" value="GH"/>
</dbReference>
<keyword evidence="4" id="KW-0624">Polysaccharide degradation</keyword>
<dbReference type="Pfam" id="PF00331">
    <property type="entry name" value="Glyco_hydro_10"/>
    <property type="match status" value="1"/>
</dbReference>
<evidence type="ECO:0000259" key="5">
    <source>
        <dbReference type="Pfam" id="PF00331"/>
    </source>
</evidence>
<dbReference type="PANTHER" id="PTHR31490">
    <property type="entry name" value="GLYCOSYL HYDROLASE"/>
    <property type="match status" value="1"/>
</dbReference>
<name>A0AAD5NV75_ACENE</name>
<dbReference type="Proteomes" id="UP001064489">
    <property type="component" value="Chromosome 4"/>
</dbReference>
<dbReference type="GO" id="GO:0031176">
    <property type="term" value="F:endo-1,4-beta-xylanase activity"/>
    <property type="evidence" value="ECO:0007669"/>
    <property type="project" value="UniProtKB-ARBA"/>
</dbReference>
<evidence type="ECO:0000313" key="6">
    <source>
        <dbReference type="EMBL" id="KAI9182018.1"/>
    </source>
</evidence>
<evidence type="ECO:0000256" key="2">
    <source>
        <dbReference type="ARBA" id="ARBA00022801"/>
    </source>
</evidence>
<gene>
    <name evidence="6" type="ORF">LWI28_021139</name>
</gene>